<dbReference type="RefSeq" id="WP_107939671.1">
    <property type="nucleotide sequence ID" value="NZ_QANS01000002.1"/>
</dbReference>
<comment type="caution">
    <text evidence="1">The sequence shown here is derived from an EMBL/GenBank/DDBJ whole genome shotgun (WGS) entry which is preliminary data.</text>
</comment>
<proteinExistence type="predicted"/>
<organism evidence="1 2">
    <name type="scientific">Stenotrophobium rhamnosiphilum</name>
    <dbReference type="NCBI Taxonomy" id="2029166"/>
    <lineage>
        <taxon>Bacteria</taxon>
        <taxon>Pseudomonadati</taxon>
        <taxon>Pseudomonadota</taxon>
        <taxon>Gammaproteobacteria</taxon>
        <taxon>Nevskiales</taxon>
        <taxon>Nevskiaceae</taxon>
        <taxon>Stenotrophobium</taxon>
    </lineage>
</organism>
<dbReference type="Pfam" id="PF06980">
    <property type="entry name" value="DUF1302"/>
    <property type="match status" value="1"/>
</dbReference>
<dbReference type="Proteomes" id="UP000244248">
    <property type="component" value="Unassembled WGS sequence"/>
</dbReference>
<gene>
    <name evidence="1" type="ORF">CJD38_07475</name>
</gene>
<accession>A0A2T5MIT6</accession>
<dbReference type="EMBL" id="QANS01000002">
    <property type="protein sequence ID" value="PTU32474.1"/>
    <property type="molecule type" value="Genomic_DNA"/>
</dbReference>
<sequence length="851" mass="91823">MDLTFDMQQRFGKVATTTAALLTLLITAPAYSLGFSIPFFGETSIDGVSNTSIIAGAAWRTEPQRTASIGKNNLNPEVCGRTDPKVSFYQVCQGLFTSQSFAAEHLAAAPGSFSTNFDAGNLNYEQWDVTQSPLRINEDITLNWKGWTLFAKGIAFYDPTNYRFNEYHPNIITRKNLQQVGYATSSVNTAGGLLNSLLGVVSSGGSLANVLSSAGGLLSAPALGARVDSVPCPTNRNQLGLPCGIVYGPGGKVYERRSDSQTLKTIGLGLQLLDLNITGVVPIPGLDVTVRAGRQQIIWGEATLQFFDSLNVMNAPNLNNFFRIGGNGLDDFYQPINALSFAITPIDSVNISAWYALEFQPIELPAEGGFYSPVNLGTKNDGPDYITIGFGNLTPDPDAVGQNLDNPLSLITNTTSRAQRLRDDDPDGAAKNFGVKVAYTADWLNNGTNLGFYFANYTSRTPMVSVWSANESCAKNSTNTVQFLLDCPNIPLLHLPLNDPAGATDSALSLDSLKVRLEYPRDIKMYGFSFNTSFGDVSFQGEAAYRPRDPLQVDVVDLVFAGLGPTLTNCHLQSSGCIGSTVGVGPNATGAQQVYGTSNFTTANGNNPFPDTFDLVVGHLPGSGRSFPNFIIPYRGGELGKNPANSYIRGWEYFRTLSLDFGATYVEGNTDFTARMLHADQVIWLPELGFRGILNLPPLDQLALAVPGTYTSPTAGADGSGADGSRQACSSNAACQFGPDGLRFSPHQAPLGLYPTKWSGGAGLVMLIRWEDVLPGLAIAPTIILKHDIFGHSPGYLSNYVEGRTLFDTNIEFRYQQKISINLGYQMWSGGGDANLFHDRDTLKFFAKYSF</sequence>
<reference evidence="1 2" key="1">
    <citation type="submission" date="2018-04" db="EMBL/GenBank/DDBJ databases">
        <title>Novel species isolated from glacier.</title>
        <authorList>
            <person name="Liu Q."/>
            <person name="Xin Y.-H."/>
        </authorList>
    </citation>
    <scope>NUCLEOTIDE SEQUENCE [LARGE SCALE GENOMIC DNA]</scope>
    <source>
        <strain evidence="1 2">GT1R17</strain>
    </source>
</reference>
<keyword evidence="2" id="KW-1185">Reference proteome</keyword>
<evidence type="ECO:0000313" key="1">
    <source>
        <dbReference type="EMBL" id="PTU32474.1"/>
    </source>
</evidence>
<name>A0A2T5MIT6_9GAMM</name>
<dbReference type="OrthoDB" id="7051535at2"/>
<protein>
    <submittedName>
        <fullName evidence="1">DUF1302 domain-containing protein</fullName>
    </submittedName>
</protein>
<dbReference type="InterPro" id="IPR010727">
    <property type="entry name" value="DUF1302"/>
</dbReference>
<dbReference type="AlphaFoldDB" id="A0A2T5MIT6"/>
<evidence type="ECO:0000313" key="2">
    <source>
        <dbReference type="Proteomes" id="UP000244248"/>
    </source>
</evidence>